<evidence type="ECO:0000313" key="1">
    <source>
        <dbReference type="EMBL" id="RIA37872.1"/>
    </source>
</evidence>
<dbReference type="OrthoDB" id="7582980at2"/>
<dbReference type="Proteomes" id="UP000266568">
    <property type="component" value="Unassembled WGS sequence"/>
</dbReference>
<dbReference type="EMBL" id="QXDC01000004">
    <property type="protein sequence ID" value="RIA37872.1"/>
    <property type="molecule type" value="Genomic_DNA"/>
</dbReference>
<keyword evidence="2" id="KW-1185">Reference proteome</keyword>
<evidence type="ECO:0000313" key="2">
    <source>
        <dbReference type="Proteomes" id="UP000266568"/>
    </source>
</evidence>
<proteinExistence type="predicted"/>
<protein>
    <submittedName>
        <fullName evidence="1">Putative phage protein (TIGR02216 family)</fullName>
    </submittedName>
</protein>
<name>A0A397NJZ8_9SPHN</name>
<comment type="caution">
    <text evidence="1">The sequence shown here is derived from an EMBL/GenBank/DDBJ whole genome shotgun (WGS) entry which is preliminary data.</text>
</comment>
<sequence length="84" mass="8809">MRKPLHHAAHGPPPRDKLGEEFAATAARLAGVAGAVLGWTPDAFWRATPAELEAVVRALCGDASDPAPPDRATIARLMEAFPDG</sequence>
<dbReference type="Pfam" id="PF09550">
    <property type="entry name" value="Phage_TAC_6"/>
    <property type="match status" value="1"/>
</dbReference>
<dbReference type="RefSeq" id="WP_119037118.1">
    <property type="nucleotide sequence ID" value="NZ_QXDC01000004.1"/>
</dbReference>
<reference evidence="1 2" key="1">
    <citation type="submission" date="2018-08" db="EMBL/GenBank/DDBJ databases">
        <title>Genomic Encyclopedia of Type Strains, Phase IV (KMG-IV): sequencing the most valuable type-strain genomes for metagenomic binning, comparative biology and taxonomic classification.</title>
        <authorList>
            <person name="Goeker M."/>
        </authorList>
    </citation>
    <scope>NUCLEOTIDE SEQUENCE [LARGE SCALE GENOMIC DNA]</scope>
    <source>
        <strain evidence="1 2">DSM 25527</strain>
    </source>
</reference>
<dbReference type="InterPro" id="IPR019056">
    <property type="entry name" value="Phage_TAC_6"/>
</dbReference>
<dbReference type="AlphaFoldDB" id="A0A397NJZ8"/>
<accession>A0A397NJZ8</accession>
<organism evidence="1 2">
    <name type="scientific">Hephaestia caeni</name>
    <dbReference type="NCBI Taxonomy" id="645617"/>
    <lineage>
        <taxon>Bacteria</taxon>
        <taxon>Pseudomonadati</taxon>
        <taxon>Pseudomonadota</taxon>
        <taxon>Alphaproteobacteria</taxon>
        <taxon>Sphingomonadales</taxon>
        <taxon>Sphingomonadaceae</taxon>
        <taxon>Hephaestia</taxon>
    </lineage>
</organism>
<gene>
    <name evidence="1" type="ORF">DFR49_3761</name>
</gene>